<protein>
    <recommendedName>
        <fullName evidence="5">Methenyltetrahydrofolate cyclohydrolase</fullName>
    </recommendedName>
</protein>
<feature type="domain" description="Tetrahydrofolate dehydrogenase/cyclohydrolase NAD(P)-binding" evidence="2">
    <location>
        <begin position="117"/>
        <end position="242"/>
    </location>
</feature>
<dbReference type="GO" id="GO:0004477">
    <property type="term" value="F:methenyltetrahydrofolate cyclohydrolase activity"/>
    <property type="evidence" value="ECO:0007669"/>
    <property type="project" value="TreeGrafter"/>
</dbReference>
<reference evidence="3 4" key="1">
    <citation type="journal article" date="2016" name="Environ. Microbiol.">
        <title>Genomic resolution of a cold subsurface aquifer community provides metabolic insights for novel microbes adapted to high CO concentrations.</title>
        <authorList>
            <person name="Probst A.J."/>
            <person name="Castelle C.J."/>
            <person name="Singh A."/>
            <person name="Brown C.T."/>
            <person name="Anantharaman K."/>
            <person name="Sharon I."/>
            <person name="Hug L.A."/>
            <person name="Burstein D."/>
            <person name="Emerson J.B."/>
            <person name="Thomas B.C."/>
            <person name="Banfield J.F."/>
        </authorList>
    </citation>
    <scope>NUCLEOTIDE SEQUENCE [LARGE SCALE GENOMIC DNA]</scope>
    <source>
        <strain evidence="3">CG1_02_47_37</strain>
    </source>
</reference>
<dbReference type="GO" id="GO:0004488">
    <property type="term" value="F:methylenetetrahydrofolate dehydrogenase (NADP+) activity"/>
    <property type="evidence" value="ECO:0007669"/>
    <property type="project" value="InterPro"/>
</dbReference>
<dbReference type="InterPro" id="IPR046346">
    <property type="entry name" value="Aminoacid_DH-like_N_sf"/>
</dbReference>
<name>A0A1J4RMU8_9BACT</name>
<dbReference type="PANTHER" id="PTHR48099">
    <property type="entry name" value="C-1-TETRAHYDROFOLATE SYNTHASE, CYTOPLASMIC-RELATED"/>
    <property type="match status" value="1"/>
</dbReference>
<evidence type="ECO:0000259" key="1">
    <source>
        <dbReference type="Pfam" id="PF00763"/>
    </source>
</evidence>
<evidence type="ECO:0000313" key="3">
    <source>
        <dbReference type="EMBL" id="OIN88729.1"/>
    </source>
</evidence>
<organism evidence="3 4">
    <name type="scientific">Candidatus Beckwithbacteria bacterium CG1_02_47_37</name>
    <dbReference type="NCBI Taxonomy" id="1805034"/>
    <lineage>
        <taxon>Bacteria</taxon>
        <taxon>Candidatus Beckwithiibacteriota</taxon>
    </lineage>
</organism>
<dbReference type="Proteomes" id="UP000183144">
    <property type="component" value="Unassembled WGS sequence"/>
</dbReference>
<evidence type="ECO:0000313" key="4">
    <source>
        <dbReference type="Proteomes" id="UP000183144"/>
    </source>
</evidence>
<dbReference type="Pfam" id="PF00763">
    <property type="entry name" value="THF_DHG_CYH"/>
    <property type="match status" value="1"/>
</dbReference>
<dbReference type="GO" id="GO:0035999">
    <property type="term" value="P:tetrahydrofolate interconversion"/>
    <property type="evidence" value="ECO:0007669"/>
    <property type="project" value="TreeGrafter"/>
</dbReference>
<evidence type="ECO:0000259" key="2">
    <source>
        <dbReference type="Pfam" id="PF02882"/>
    </source>
</evidence>
<comment type="caution">
    <text evidence="3">The sequence shown here is derived from an EMBL/GenBank/DDBJ whole genome shotgun (WGS) entry which is preliminary data.</text>
</comment>
<dbReference type="Pfam" id="PF02882">
    <property type="entry name" value="THF_DHG_CYH_C"/>
    <property type="match status" value="1"/>
</dbReference>
<accession>A0A1J4RMU8</accession>
<feature type="domain" description="Tetrahydrofolate dehydrogenase/cyclohydrolase catalytic" evidence="1">
    <location>
        <begin position="4"/>
        <end position="107"/>
    </location>
</feature>
<proteinExistence type="predicted"/>
<dbReference type="Gene3D" id="3.40.50.720">
    <property type="entry name" value="NAD(P)-binding Rossmann-like Domain"/>
    <property type="match status" value="1"/>
</dbReference>
<sequence length="245" mass="26722">MKIIDGAKIARELEKKLTVKPGTSPCLGIIVFADDKAGQVYSRLKSEAAARVGINIVKSNSDSVLDEWNRDKSIHGILIQRPGWRGEAFEKYWQELVGKIAPDKDVDGLRADSKFVPATVKAVEKILYKFKLDRAGKHIVVVGQGMIGRQLAARFEVQELSSKDKNLQEKVKEADVLITACGRQGLIKAVKPGAIVIDLGWPKGDVDFAAVKNIAGWITPVPGGVGPVTVICLLENLVEAVYNRL</sequence>
<evidence type="ECO:0008006" key="5">
    <source>
        <dbReference type="Google" id="ProtNLM"/>
    </source>
</evidence>
<dbReference type="AlphaFoldDB" id="A0A1J4RMU8"/>
<dbReference type="PANTHER" id="PTHR48099:SF5">
    <property type="entry name" value="C-1-TETRAHYDROFOLATE SYNTHASE, CYTOPLASMIC"/>
    <property type="match status" value="1"/>
</dbReference>
<dbReference type="InterPro" id="IPR020630">
    <property type="entry name" value="THF_DH/CycHdrlase_cat_dom"/>
</dbReference>
<dbReference type="InterPro" id="IPR020631">
    <property type="entry name" value="THF_DH/CycHdrlase_NAD-bd_dom"/>
</dbReference>
<dbReference type="GO" id="GO:0005829">
    <property type="term" value="C:cytosol"/>
    <property type="evidence" value="ECO:0007669"/>
    <property type="project" value="TreeGrafter"/>
</dbReference>
<dbReference type="STRING" id="1805034.AUJ59_03490"/>
<gene>
    <name evidence="3" type="ORF">AUJ59_03490</name>
</gene>
<dbReference type="EMBL" id="MNUI01000060">
    <property type="protein sequence ID" value="OIN88729.1"/>
    <property type="molecule type" value="Genomic_DNA"/>
</dbReference>
<dbReference type="InterPro" id="IPR036291">
    <property type="entry name" value="NAD(P)-bd_dom_sf"/>
</dbReference>
<dbReference type="SUPFAM" id="SSF51735">
    <property type="entry name" value="NAD(P)-binding Rossmann-fold domains"/>
    <property type="match status" value="1"/>
</dbReference>
<dbReference type="Gene3D" id="3.40.50.10860">
    <property type="entry name" value="Leucine Dehydrogenase, chain A, domain 1"/>
    <property type="match status" value="1"/>
</dbReference>
<dbReference type="SUPFAM" id="SSF53223">
    <property type="entry name" value="Aminoacid dehydrogenase-like, N-terminal domain"/>
    <property type="match status" value="1"/>
</dbReference>